<dbReference type="SUPFAM" id="SSF52317">
    <property type="entry name" value="Class I glutamine amidotransferase-like"/>
    <property type="match status" value="1"/>
</dbReference>
<name>A0ABW3XYI8_9FLAO</name>
<proteinExistence type="predicted"/>
<dbReference type="InterPro" id="IPR000834">
    <property type="entry name" value="Peptidase_M14"/>
</dbReference>
<keyword evidence="2" id="KW-0645">Protease</keyword>
<accession>A0ABW3XYI8</accession>
<gene>
    <name evidence="2" type="ORF">ACFQ39_00180</name>
</gene>
<protein>
    <submittedName>
        <fullName evidence="2">M14 family zinc carboxypeptidase</fullName>
    </submittedName>
</protein>
<keyword evidence="3" id="KW-1185">Reference proteome</keyword>
<comment type="caution">
    <text evidence="2">The sequence shown here is derived from an EMBL/GenBank/DDBJ whole genome shotgun (WGS) entry which is preliminary data.</text>
</comment>
<evidence type="ECO:0000259" key="1">
    <source>
        <dbReference type="SMART" id="SM00631"/>
    </source>
</evidence>
<dbReference type="Proteomes" id="UP001597201">
    <property type="component" value="Unassembled WGS sequence"/>
</dbReference>
<dbReference type="Pfam" id="PF00246">
    <property type="entry name" value="Peptidase_M14"/>
    <property type="match status" value="1"/>
</dbReference>
<dbReference type="Gene3D" id="3.40.630.10">
    <property type="entry name" value="Zn peptidases"/>
    <property type="match status" value="1"/>
</dbReference>
<dbReference type="GO" id="GO:0004180">
    <property type="term" value="F:carboxypeptidase activity"/>
    <property type="evidence" value="ECO:0007669"/>
    <property type="project" value="UniProtKB-KW"/>
</dbReference>
<feature type="domain" description="Peptidase M14" evidence="1">
    <location>
        <begin position="53"/>
        <end position="368"/>
    </location>
</feature>
<dbReference type="SMART" id="SM00631">
    <property type="entry name" value="Zn_pept"/>
    <property type="match status" value="1"/>
</dbReference>
<reference evidence="3" key="1">
    <citation type="journal article" date="2019" name="Int. J. Syst. Evol. Microbiol.">
        <title>The Global Catalogue of Microorganisms (GCM) 10K type strain sequencing project: providing services to taxonomists for standard genome sequencing and annotation.</title>
        <authorList>
            <consortium name="The Broad Institute Genomics Platform"/>
            <consortium name="The Broad Institute Genome Sequencing Center for Infectious Disease"/>
            <person name="Wu L."/>
            <person name="Ma J."/>
        </authorList>
    </citation>
    <scope>NUCLEOTIDE SEQUENCE [LARGE SCALE GENOMIC DNA]</scope>
    <source>
        <strain evidence="3">CCUG 61485</strain>
    </source>
</reference>
<dbReference type="RefSeq" id="WP_377175222.1">
    <property type="nucleotide sequence ID" value="NZ_JBHTMY010000001.1"/>
</dbReference>
<evidence type="ECO:0000313" key="2">
    <source>
        <dbReference type="EMBL" id="MFD1314017.1"/>
    </source>
</evidence>
<keyword evidence="2" id="KW-0378">Hydrolase</keyword>
<sequence length="854" mass="97600">MLKKIPYRFCFLFFIFLPFQGIAQDYFFKEYSPFDSKIPSPEEYLGYPIGEYHTRHDLVVSYLEKLASMSDRVTVFEYGRTHEQRKLVMAIITNKSNHDRLEEIKRVHLEVVDPDKKVSSFTDLPLIVNLGYNVHGNEPSSTEAAMLTAYTLAASSHPKVDEILSETVVFLDPTINPDGRDRHTQWVNSRRGQPFIADKNDIEHNEGWPNGRTNHYWFDLNRDLLLAVHPESKAKLKWYHEWYPNVVTDFHEMGTNSTYFFEPKNQSASLVPITPKENYTTLNNLFAKQFAADLDQIGSLYFTAEVYDSTYPGYGSTYGDLQGSLALLFEQASARGHLQETPTGEITFAFAIRNQFISSFSTLKAAVENKQTLYDYQSRFFQEAIDKASKSKVKAYVFGDPYDTNRNKAFLEVLLTHKIKVYQAEKDLDIDKRTFKKDMSYIVPVKQQQYYMVQSLFETFEKYRDSVYYDTSAWSLVNAFNLPHAQLNKLPNLGNEITKEFLEKKNRTLQKSNYAYLIDYADYNAPSFLYFLQDKGLIAKTTSKPLTTVVEGKNHSFGRGSIMLSVQDQKITSDELYEFLLDGSNDFDVQVYPIQTGMTVDGNGLGSRSLMTVKKPEVMLLVGEGISPYEAGEVWHLMEQRLKMPLVKIDVSDFDRADLNRYNAIVMVSGSYNVFGSAEIEKLKNWVGIGNTLITTRTANTWIIKNKLVDETLVEKSKDTTVQRVDYGLSDGFIGRNNIGGAIFEVDLDITHPIGFGYSERTLPVYKNNTVWLNPSKNNFSTVARYTDDPHIDGFITPENLALMEKSASIIVSNIGKGRVVMFADNPNFRGIWYGTNKLFTNAIMFGSIIEMPK</sequence>
<dbReference type="SUPFAM" id="SSF53187">
    <property type="entry name" value="Zn-dependent exopeptidases"/>
    <property type="match status" value="1"/>
</dbReference>
<dbReference type="EMBL" id="JBHTMY010000001">
    <property type="protein sequence ID" value="MFD1314017.1"/>
    <property type="molecule type" value="Genomic_DNA"/>
</dbReference>
<dbReference type="InterPro" id="IPR029062">
    <property type="entry name" value="Class_I_gatase-like"/>
</dbReference>
<evidence type="ECO:0000313" key="3">
    <source>
        <dbReference type="Proteomes" id="UP001597201"/>
    </source>
</evidence>
<organism evidence="2 3">
    <name type="scientific">Namhaeicola litoreus</name>
    <dbReference type="NCBI Taxonomy" id="1052145"/>
    <lineage>
        <taxon>Bacteria</taxon>
        <taxon>Pseudomonadati</taxon>
        <taxon>Bacteroidota</taxon>
        <taxon>Flavobacteriia</taxon>
        <taxon>Flavobacteriales</taxon>
        <taxon>Flavobacteriaceae</taxon>
        <taxon>Namhaeicola</taxon>
    </lineage>
</organism>
<keyword evidence="2" id="KW-0121">Carboxypeptidase</keyword>